<dbReference type="InParanoid" id="A0A059D6A0"/>
<sequence>METLTRSMNSEETIHTKIQQFFQAQYTYQDTTKPGILYEFRLYIMGAVEKSMLQFHSSIARNSLWQTAKTNSFDSYKIPHRPKLIHEFPGRLLLPSPLSIFFLKI</sequence>
<evidence type="ECO:0000313" key="1">
    <source>
        <dbReference type="EMBL" id="KCW85755.1"/>
    </source>
</evidence>
<gene>
    <name evidence="1" type="ORF">EUGRSUZ_B02512</name>
</gene>
<accession>A0A059D6A0</accession>
<dbReference type="Gramene" id="KCW85755">
    <property type="protein sequence ID" value="KCW85755"/>
    <property type="gene ID" value="EUGRSUZ_B02512"/>
</dbReference>
<dbReference type="EMBL" id="KK198754">
    <property type="protein sequence ID" value="KCW85755.1"/>
    <property type="molecule type" value="Genomic_DNA"/>
</dbReference>
<organism evidence="1">
    <name type="scientific">Eucalyptus grandis</name>
    <name type="common">Flooded gum</name>
    <dbReference type="NCBI Taxonomy" id="71139"/>
    <lineage>
        <taxon>Eukaryota</taxon>
        <taxon>Viridiplantae</taxon>
        <taxon>Streptophyta</taxon>
        <taxon>Embryophyta</taxon>
        <taxon>Tracheophyta</taxon>
        <taxon>Spermatophyta</taxon>
        <taxon>Magnoliopsida</taxon>
        <taxon>eudicotyledons</taxon>
        <taxon>Gunneridae</taxon>
        <taxon>Pentapetalae</taxon>
        <taxon>rosids</taxon>
        <taxon>malvids</taxon>
        <taxon>Myrtales</taxon>
        <taxon>Myrtaceae</taxon>
        <taxon>Myrtoideae</taxon>
        <taxon>Eucalypteae</taxon>
        <taxon>Eucalyptus</taxon>
    </lineage>
</organism>
<protein>
    <submittedName>
        <fullName evidence="1">Uncharacterized protein</fullName>
    </submittedName>
</protein>
<reference evidence="1" key="1">
    <citation type="submission" date="2013-07" db="EMBL/GenBank/DDBJ databases">
        <title>The genome of Eucalyptus grandis.</title>
        <authorList>
            <person name="Schmutz J."/>
            <person name="Hayes R."/>
            <person name="Myburg A."/>
            <person name="Tuskan G."/>
            <person name="Grattapaglia D."/>
            <person name="Rokhsar D.S."/>
        </authorList>
    </citation>
    <scope>NUCLEOTIDE SEQUENCE</scope>
    <source>
        <tissue evidence="1">Leaf extractions</tissue>
    </source>
</reference>
<name>A0A059D6A0_EUCGR</name>
<dbReference type="AlphaFoldDB" id="A0A059D6A0"/>
<proteinExistence type="predicted"/>